<feature type="region of interest" description="Disordered" evidence="1">
    <location>
        <begin position="516"/>
        <end position="548"/>
    </location>
</feature>
<feature type="region of interest" description="Disordered" evidence="1">
    <location>
        <begin position="152"/>
        <end position="188"/>
    </location>
</feature>
<organism evidence="2 3">
    <name type="scientific">Syncephalis pseudoplumigaleata</name>
    <dbReference type="NCBI Taxonomy" id="1712513"/>
    <lineage>
        <taxon>Eukaryota</taxon>
        <taxon>Fungi</taxon>
        <taxon>Fungi incertae sedis</taxon>
        <taxon>Zoopagomycota</taxon>
        <taxon>Zoopagomycotina</taxon>
        <taxon>Zoopagomycetes</taxon>
        <taxon>Zoopagales</taxon>
        <taxon>Piptocephalidaceae</taxon>
        <taxon>Syncephalis</taxon>
    </lineage>
</organism>
<evidence type="ECO:0000256" key="1">
    <source>
        <dbReference type="SAM" id="MobiDB-lite"/>
    </source>
</evidence>
<evidence type="ECO:0000313" key="3">
    <source>
        <dbReference type="Proteomes" id="UP000278143"/>
    </source>
</evidence>
<gene>
    <name evidence="2" type="ORF">SYNPS1DRAFT_28905</name>
</gene>
<feature type="region of interest" description="Disordered" evidence="1">
    <location>
        <begin position="1"/>
        <end position="27"/>
    </location>
</feature>
<dbReference type="Proteomes" id="UP000278143">
    <property type="component" value="Unassembled WGS sequence"/>
</dbReference>
<keyword evidence="3" id="KW-1185">Reference proteome</keyword>
<feature type="compositionally biased region" description="Polar residues" evidence="1">
    <location>
        <begin position="371"/>
        <end position="384"/>
    </location>
</feature>
<evidence type="ECO:0000313" key="2">
    <source>
        <dbReference type="EMBL" id="RKP25361.1"/>
    </source>
</evidence>
<feature type="compositionally biased region" description="Low complexity" evidence="1">
    <location>
        <begin position="475"/>
        <end position="484"/>
    </location>
</feature>
<accession>A0A4P9Z0Y1</accession>
<dbReference type="AlphaFoldDB" id="A0A4P9Z0Y1"/>
<dbReference type="EMBL" id="KZ989778">
    <property type="protein sequence ID" value="RKP25361.1"/>
    <property type="molecule type" value="Genomic_DNA"/>
</dbReference>
<feature type="region of interest" description="Disordered" evidence="1">
    <location>
        <begin position="371"/>
        <end position="393"/>
    </location>
</feature>
<reference evidence="3" key="1">
    <citation type="journal article" date="2018" name="Nat. Microbiol.">
        <title>Leveraging single-cell genomics to expand the fungal tree of life.</title>
        <authorList>
            <person name="Ahrendt S.R."/>
            <person name="Quandt C.A."/>
            <person name="Ciobanu D."/>
            <person name="Clum A."/>
            <person name="Salamov A."/>
            <person name="Andreopoulos B."/>
            <person name="Cheng J.F."/>
            <person name="Woyke T."/>
            <person name="Pelin A."/>
            <person name="Henrissat B."/>
            <person name="Reynolds N.K."/>
            <person name="Benny G.L."/>
            <person name="Smith M.E."/>
            <person name="James T.Y."/>
            <person name="Grigoriev I.V."/>
        </authorList>
    </citation>
    <scope>NUCLEOTIDE SEQUENCE [LARGE SCALE GENOMIC DNA]</scope>
    <source>
        <strain evidence="3">Benny S71-1</strain>
    </source>
</reference>
<feature type="compositionally biased region" description="Basic and acidic residues" evidence="1">
    <location>
        <begin position="167"/>
        <end position="185"/>
    </location>
</feature>
<proteinExistence type="predicted"/>
<protein>
    <submittedName>
        <fullName evidence="2">Uncharacterized protein</fullName>
    </submittedName>
</protein>
<feature type="compositionally biased region" description="Polar residues" evidence="1">
    <location>
        <begin position="516"/>
        <end position="532"/>
    </location>
</feature>
<feature type="region of interest" description="Disordered" evidence="1">
    <location>
        <begin position="471"/>
        <end position="495"/>
    </location>
</feature>
<name>A0A4P9Z0Y1_9FUNG</name>
<sequence>MAASDRMPVRSPRIAVTQQGHDQHHHGHAQLLDTLHDAAHPSKPYANRSRLLRPMTRLLHKARAATLGKRAPAQHRHLPGDANQHASVTSTAINSPVEAVCNHSMPASTPICSPAQQATIDPELLIESDSSSLSIHCAELSSSPVSMSAVAAETNQLASSSSNSSNERPRHSIDSQHSTGNDRRSVHSAHTVAVCTRHPYAENGRTTVPAWQQSAQQLPLAHHDHHRATIDDEPVLVTLRDENGHGRRSLGRRAWYGLRQQIARALPHLSRSHMGADPSGDAGYAAQHHHMARGRSRTMPPMAAAAAAATDEEALVRQRRHISDSLNSAALADMLRPPPYNKGALYPFAWAPNRTSVTVSVTVSRHTTPCGSGCATPNPQSPSADSPALTPWRSASNLRANPEHQQYRHSMSSADQLLASHSVVVERVPGVMAADGRTYPLPPSSLKPRRPFRHAPVAAPTCQAPEVSTALLAGQQQQQQQQQQPRTRERSSSASAFTYTTSGMASTLATLRINVSQQQQHGTRPRNTTAPSSPVLGRDDPGRPSLLHRGVDDAHKQVDALLHFSQALGRAILELQDALVLWEQPAAVRALARRPEMYAYTQWPETVQRQLAESEAAVEPSATTHGGAGGDFAPGALLSGRAASSPAIVLHQEGASHGSDADHHHHHQQLLLPNIVRQLVIQADQALLRAHTTEAKALLKQAVDPLSNRVALAKTIMASADAQHEAEDEQT</sequence>
<dbReference type="OrthoDB" id="5598024at2759"/>